<dbReference type="Proteomes" id="UP000199584">
    <property type="component" value="Unassembled WGS sequence"/>
</dbReference>
<sequence>MLLKADLFSTLFIDIRGEVVRVVQGKTMDENLNFTVDKFGSVILPGHLGPHADSRLIAENAARLEDFLAESGMKAKRVIAGLGHTGVITRNVRVPKMSPGDLDNMMKLNINDYLPVSPEDYAFDYKVLDEIEEDGSEFLDLMVAAVSHDQAERCYSLLEQAGLRPVVFDVLPNMLHRLFGHLANRDIMVLDGGSDGTSLAVFKGKTLFVYADIPFAVKPAGENDLSVLAGEMRGYLDYFSSRNFGKTVDNITILGELAVLPGIDEMEELIGSIPITVSLSQAGDFSFKGKANNFHELAAVYAGNLGLMMRECKFRPTASVPVSPGMELSSGSRVMGA</sequence>
<dbReference type="InterPro" id="IPR005883">
    <property type="entry name" value="PilM"/>
</dbReference>
<dbReference type="STRING" id="39060.SAMN05660706_10865"/>
<dbReference type="EMBL" id="FOYM01000008">
    <property type="protein sequence ID" value="SFR02783.1"/>
    <property type="molecule type" value="Genomic_DNA"/>
</dbReference>
<reference evidence="2" key="1">
    <citation type="submission" date="2016-10" db="EMBL/GenBank/DDBJ databases">
        <authorList>
            <person name="Varghese N."/>
            <person name="Submissions S."/>
        </authorList>
    </citation>
    <scope>NUCLEOTIDE SEQUENCE [LARGE SCALE GENOMIC DNA]</scope>
    <source>
        <strain evidence="2">DSM 3669</strain>
    </source>
</reference>
<organism evidence="1 2">
    <name type="scientific">Desulfoscipio geothermicus DSM 3669</name>
    <dbReference type="NCBI Taxonomy" id="1121426"/>
    <lineage>
        <taxon>Bacteria</taxon>
        <taxon>Bacillati</taxon>
        <taxon>Bacillota</taxon>
        <taxon>Clostridia</taxon>
        <taxon>Eubacteriales</taxon>
        <taxon>Desulfallaceae</taxon>
        <taxon>Desulfoscipio</taxon>
    </lineage>
</organism>
<keyword evidence="2" id="KW-1185">Reference proteome</keyword>
<dbReference type="InterPro" id="IPR043129">
    <property type="entry name" value="ATPase_NBD"/>
</dbReference>
<dbReference type="OrthoDB" id="1793583at2"/>
<accession>A0A1I6DBF0</accession>
<dbReference type="Gene3D" id="3.30.1490.300">
    <property type="match status" value="1"/>
</dbReference>
<evidence type="ECO:0000313" key="2">
    <source>
        <dbReference type="Proteomes" id="UP000199584"/>
    </source>
</evidence>
<dbReference type="AlphaFoldDB" id="A0A1I6DBF0"/>
<dbReference type="RefSeq" id="WP_092482636.1">
    <property type="nucleotide sequence ID" value="NZ_FOYM01000008.1"/>
</dbReference>
<protein>
    <submittedName>
        <fullName evidence="1">Type IV pilus assembly protein PilM</fullName>
    </submittedName>
</protein>
<dbReference type="SUPFAM" id="SSF53067">
    <property type="entry name" value="Actin-like ATPase domain"/>
    <property type="match status" value="1"/>
</dbReference>
<dbReference type="Pfam" id="PF11104">
    <property type="entry name" value="PilM_2"/>
    <property type="match status" value="1"/>
</dbReference>
<name>A0A1I6DBF0_9FIRM</name>
<proteinExistence type="predicted"/>
<evidence type="ECO:0000313" key="1">
    <source>
        <dbReference type="EMBL" id="SFR02783.1"/>
    </source>
</evidence>
<gene>
    <name evidence="1" type="ORF">SAMN05660706_10865</name>
</gene>